<feature type="transmembrane region" description="Helical" evidence="7">
    <location>
        <begin position="149"/>
        <end position="171"/>
    </location>
</feature>
<dbReference type="GO" id="GO:0016020">
    <property type="term" value="C:membrane"/>
    <property type="evidence" value="ECO:0007669"/>
    <property type="project" value="UniProtKB-ARBA"/>
</dbReference>
<evidence type="ECO:0000256" key="5">
    <source>
        <dbReference type="ARBA" id="ARBA00022989"/>
    </source>
</evidence>
<evidence type="ECO:0000313" key="9">
    <source>
        <dbReference type="Proteomes" id="UP000266841"/>
    </source>
</evidence>
<keyword evidence="6 7" id="KW-0472">Membrane</keyword>
<dbReference type="InterPro" id="IPR022357">
    <property type="entry name" value="MIP_CS"/>
</dbReference>
<feature type="transmembrane region" description="Helical" evidence="7">
    <location>
        <begin position="230"/>
        <end position="251"/>
    </location>
</feature>
<evidence type="ECO:0000256" key="3">
    <source>
        <dbReference type="ARBA" id="ARBA00022692"/>
    </source>
</evidence>
<evidence type="ECO:0000256" key="7">
    <source>
        <dbReference type="SAM" id="Phobius"/>
    </source>
</evidence>
<dbReference type="SUPFAM" id="SSF81338">
    <property type="entry name" value="Aquaporin-like"/>
    <property type="match status" value="1"/>
</dbReference>
<evidence type="ECO:0000256" key="1">
    <source>
        <dbReference type="ARBA" id="ARBA00004127"/>
    </source>
</evidence>
<dbReference type="InterPro" id="IPR034294">
    <property type="entry name" value="Aquaporin_transptr"/>
</dbReference>
<dbReference type="PANTHER" id="PTHR45665:SF9">
    <property type="entry name" value="AQUAPORIN-8"/>
    <property type="match status" value="1"/>
</dbReference>
<dbReference type="PANTHER" id="PTHR45665">
    <property type="entry name" value="AQUAPORIN-8"/>
    <property type="match status" value="1"/>
</dbReference>
<keyword evidence="9" id="KW-1185">Reference proteome</keyword>
<keyword evidence="2" id="KW-0813">Transport</keyword>
<gene>
    <name evidence="8" type="ORF">THAOC_12564</name>
</gene>
<dbReference type="eggNOG" id="ENOG502SA3Q">
    <property type="taxonomic scope" value="Eukaryota"/>
</dbReference>
<dbReference type="AlphaFoldDB" id="K0SNG6"/>
<feature type="transmembrane region" description="Helical" evidence="7">
    <location>
        <begin position="107"/>
        <end position="129"/>
    </location>
</feature>
<evidence type="ECO:0000256" key="4">
    <source>
        <dbReference type="ARBA" id="ARBA00022737"/>
    </source>
</evidence>
<dbReference type="InterPro" id="IPR023271">
    <property type="entry name" value="Aquaporin-like"/>
</dbReference>
<organism evidence="8 9">
    <name type="scientific">Thalassiosira oceanica</name>
    <name type="common">Marine diatom</name>
    <dbReference type="NCBI Taxonomy" id="159749"/>
    <lineage>
        <taxon>Eukaryota</taxon>
        <taxon>Sar</taxon>
        <taxon>Stramenopiles</taxon>
        <taxon>Ochrophyta</taxon>
        <taxon>Bacillariophyta</taxon>
        <taxon>Coscinodiscophyceae</taxon>
        <taxon>Thalassiosirophycidae</taxon>
        <taxon>Thalassiosirales</taxon>
        <taxon>Thalassiosiraceae</taxon>
        <taxon>Thalassiosira</taxon>
    </lineage>
</organism>
<dbReference type="GO" id="GO:0012505">
    <property type="term" value="C:endomembrane system"/>
    <property type="evidence" value="ECO:0007669"/>
    <property type="project" value="UniProtKB-SubCell"/>
</dbReference>
<protein>
    <recommendedName>
        <fullName evidence="10">Aquaporin</fullName>
    </recommendedName>
</protein>
<dbReference type="OrthoDB" id="3222at2759"/>
<dbReference type="PROSITE" id="PS00221">
    <property type="entry name" value="MIP"/>
    <property type="match status" value="1"/>
</dbReference>
<name>K0SNG6_THAOC</name>
<comment type="subcellular location">
    <subcellularLocation>
        <location evidence="1">Endomembrane system</location>
        <topology evidence="1">Multi-pass membrane protein</topology>
    </subcellularLocation>
</comment>
<evidence type="ECO:0000313" key="8">
    <source>
        <dbReference type="EMBL" id="EJK66519.1"/>
    </source>
</evidence>
<reference evidence="8 9" key="1">
    <citation type="journal article" date="2012" name="Genome Biol.">
        <title>Genome and low-iron response of an oceanic diatom adapted to chronic iron limitation.</title>
        <authorList>
            <person name="Lommer M."/>
            <person name="Specht M."/>
            <person name="Roy A.S."/>
            <person name="Kraemer L."/>
            <person name="Andreson R."/>
            <person name="Gutowska M.A."/>
            <person name="Wolf J."/>
            <person name="Bergner S.V."/>
            <person name="Schilhabel M.B."/>
            <person name="Klostermeier U.C."/>
            <person name="Beiko R.G."/>
            <person name="Rosenstiel P."/>
            <person name="Hippler M."/>
            <person name="Laroche J."/>
        </authorList>
    </citation>
    <scope>NUCLEOTIDE SEQUENCE [LARGE SCALE GENOMIC DNA]</scope>
    <source>
        <strain evidence="8 9">CCMP1005</strain>
    </source>
</reference>
<keyword evidence="3 7" id="KW-0812">Transmembrane</keyword>
<evidence type="ECO:0000256" key="2">
    <source>
        <dbReference type="ARBA" id="ARBA00022448"/>
    </source>
</evidence>
<comment type="caution">
    <text evidence="8">The sequence shown here is derived from an EMBL/GenBank/DDBJ whole genome shotgun (WGS) entry which is preliminary data.</text>
</comment>
<evidence type="ECO:0000256" key="6">
    <source>
        <dbReference type="ARBA" id="ARBA00023136"/>
    </source>
</evidence>
<dbReference type="GO" id="GO:0015250">
    <property type="term" value="F:water channel activity"/>
    <property type="evidence" value="ECO:0007669"/>
    <property type="project" value="TreeGrafter"/>
</dbReference>
<keyword evidence="4" id="KW-0677">Repeat</keyword>
<evidence type="ECO:0008006" key="10">
    <source>
        <dbReference type="Google" id="ProtNLM"/>
    </source>
</evidence>
<dbReference type="Proteomes" id="UP000266841">
    <property type="component" value="Unassembled WGS sequence"/>
</dbReference>
<keyword evidence="5 7" id="KW-1133">Transmembrane helix</keyword>
<feature type="transmembrane region" description="Helical" evidence="7">
    <location>
        <begin position="192"/>
        <end position="218"/>
    </location>
</feature>
<dbReference type="EMBL" id="AGNL01014848">
    <property type="protein sequence ID" value="EJK66519.1"/>
    <property type="molecule type" value="Genomic_DNA"/>
</dbReference>
<sequence length="283" mass="30458">MLTTALSSFWQKVAPLLPPGLVTCLAAAFVGDGDFTSIWRDEFVGTLLMIGLTFSPGKWIGKDSIPVAWVAHAVGVVAADKLGGGQQVNPSVSVSMYALGKISYTEMFVRIMGSMAGGLVAFPLFKLFADSFGLEPLGGPEFDPQDDEEGIAAGFGEFVAMVLLMIVIYVVNWELNFGKAHYWIKQTLTALGIRYLIETFPRAGPAINPMLATTWYIFAYGEYPTHLGHYFTYWVASAAGAIFASVLYVIYAGGTCFGARIPLGPIKGGEAKNAPESPKKKKS</sequence>
<proteinExistence type="predicted"/>
<accession>K0SNG6</accession>
<dbReference type="OMA" id="MLATTWY"/>
<dbReference type="Gene3D" id="1.20.1080.10">
    <property type="entry name" value="Glycerol uptake facilitator protein"/>
    <property type="match status" value="1"/>
</dbReference>